<name>A0A0A9AP42_ARUDO</name>
<reference evidence="1" key="1">
    <citation type="submission" date="2014-09" db="EMBL/GenBank/DDBJ databases">
        <authorList>
            <person name="Magalhaes I.L.F."/>
            <person name="Oliveira U."/>
            <person name="Santos F.R."/>
            <person name="Vidigal T.H.D.A."/>
            <person name="Brescovit A.D."/>
            <person name="Santos A.J."/>
        </authorList>
    </citation>
    <scope>NUCLEOTIDE SEQUENCE</scope>
    <source>
        <tissue evidence="1">Shoot tissue taken approximately 20 cm above the soil surface</tissue>
    </source>
</reference>
<protein>
    <submittedName>
        <fullName evidence="1">Uncharacterized protein</fullName>
    </submittedName>
</protein>
<dbReference type="EMBL" id="GBRH01246302">
    <property type="protein sequence ID" value="JAD51593.1"/>
    <property type="molecule type" value="Transcribed_RNA"/>
</dbReference>
<sequence>MQVEERHLFIDRRIALEAVNTVKKDPVVGNIPGVQVGDEF</sequence>
<organism evidence="1">
    <name type="scientific">Arundo donax</name>
    <name type="common">Giant reed</name>
    <name type="synonym">Donax arundinaceus</name>
    <dbReference type="NCBI Taxonomy" id="35708"/>
    <lineage>
        <taxon>Eukaryota</taxon>
        <taxon>Viridiplantae</taxon>
        <taxon>Streptophyta</taxon>
        <taxon>Embryophyta</taxon>
        <taxon>Tracheophyta</taxon>
        <taxon>Spermatophyta</taxon>
        <taxon>Magnoliopsida</taxon>
        <taxon>Liliopsida</taxon>
        <taxon>Poales</taxon>
        <taxon>Poaceae</taxon>
        <taxon>PACMAD clade</taxon>
        <taxon>Arundinoideae</taxon>
        <taxon>Arundineae</taxon>
        <taxon>Arundo</taxon>
    </lineage>
</organism>
<evidence type="ECO:0000313" key="1">
    <source>
        <dbReference type="EMBL" id="JAD51593.1"/>
    </source>
</evidence>
<accession>A0A0A9AP42</accession>
<reference evidence="1" key="2">
    <citation type="journal article" date="2015" name="Data Brief">
        <title>Shoot transcriptome of the giant reed, Arundo donax.</title>
        <authorList>
            <person name="Barrero R.A."/>
            <person name="Guerrero F.D."/>
            <person name="Moolhuijzen P."/>
            <person name="Goolsby J.A."/>
            <person name="Tidwell J."/>
            <person name="Bellgard S.E."/>
            <person name="Bellgard M.I."/>
        </authorList>
    </citation>
    <scope>NUCLEOTIDE SEQUENCE</scope>
    <source>
        <tissue evidence="1">Shoot tissue taken approximately 20 cm above the soil surface</tissue>
    </source>
</reference>
<proteinExistence type="predicted"/>
<dbReference type="AlphaFoldDB" id="A0A0A9AP42"/>